<evidence type="ECO:0008006" key="9">
    <source>
        <dbReference type="Google" id="ProtNLM"/>
    </source>
</evidence>
<dbReference type="InterPro" id="IPR001128">
    <property type="entry name" value="Cyt_P450"/>
</dbReference>
<evidence type="ECO:0000256" key="5">
    <source>
        <dbReference type="PIRSR" id="PIRSR602403-1"/>
    </source>
</evidence>
<evidence type="ECO:0000256" key="4">
    <source>
        <dbReference type="ARBA" id="ARBA00023004"/>
    </source>
</evidence>
<dbReference type="InterPro" id="IPR036396">
    <property type="entry name" value="Cyt_P450_sf"/>
</dbReference>
<evidence type="ECO:0000256" key="2">
    <source>
        <dbReference type="ARBA" id="ARBA00010617"/>
    </source>
</evidence>
<organism evidence="7 8">
    <name type="scientific">Neocucurbitaria cava</name>
    <dbReference type="NCBI Taxonomy" id="798079"/>
    <lineage>
        <taxon>Eukaryota</taxon>
        <taxon>Fungi</taxon>
        <taxon>Dikarya</taxon>
        <taxon>Ascomycota</taxon>
        <taxon>Pezizomycotina</taxon>
        <taxon>Dothideomycetes</taxon>
        <taxon>Pleosporomycetidae</taxon>
        <taxon>Pleosporales</taxon>
        <taxon>Pleosporineae</taxon>
        <taxon>Cucurbitariaceae</taxon>
        <taxon>Neocucurbitaria</taxon>
    </lineage>
</organism>
<evidence type="ECO:0000313" key="7">
    <source>
        <dbReference type="EMBL" id="KAJ4377674.1"/>
    </source>
</evidence>
<evidence type="ECO:0000256" key="3">
    <source>
        <dbReference type="ARBA" id="ARBA00022723"/>
    </source>
</evidence>
<dbReference type="PANTHER" id="PTHR24305">
    <property type="entry name" value="CYTOCHROME P450"/>
    <property type="match status" value="1"/>
</dbReference>
<dbReference type="Pfam" id="PF00067">
    <property type="entry name" value="p450"/>
    <property type="match status" value="1"/>
</dbReference>
<dbReference type="PRINTS" id="PR00465">
    <property type="entry name" value="EP450IV"/>
</dbReference>
<protein>
    <recommendedName>
        <fullName evidence="9">Cytochrome P450</fullName>
    </recommendedName>
</protein>
<evidence type="ECO:0000256" key="1">
    <source>
        <dbReference type="ARBA" id="ARBA00001971"/>
    </source>
</evidence>
<dbReference type="GO" id="GO:0004497">
    <property type="term" value="F:monooxygenase activity"/>
    <property type="evidence" value="ECO:0007669"/>
    <property type="project" value="InterPro"/>
</dbReference>
<proteinExistence type="inferred from homology"/>
<dbReference type="GO" id="GO:0020037">
    <property type="term" value="F:heme binding"/>
    <property type="evidence" value="ECO:0007669"/>
    <property type="project" value="InterPro"/>
</dbReference>
<evidence type="ECO:0000256" key="6">
    <source>
        <dbReference type="SAM" id="MobiDB-lite"/>
    </source>
</evidence>
<dbReference type="Proteomes" id="UP001140560">
    <property type="component" value="Unassembled WGS sequence"/>
</dbReference>
<comment type="cofactor">
    <cofactor evidence="1 5">
        <name>heme</name>
        <dbReference type="ChEBI" id="CHEBI:30413"/>
    </cofactor>
</comment>
<dbReference type="InterPro" id="IPR050121">
    <property type="entry name" value="Cytochrome_P450_monoxygenase"/>
</dbReference>
<accession>A0A9W8YHE7</accession>
<keyword evidence="4 5" id="KW-0408">Iron</keyword>
<dbReference type="EMBL" id="JAPEUY010000001">
    <property type="protein sequence ID" value="KAJ4377674.1"/>
    <property type="molecule type" value="Genomic_DNA"/>
</dbReference>
<feature type="region of interest" description="Disordered" evidence="6">
    <location>
        <begin position="42"/>
        <end position="61"/>
    </location>
</feature>
<dbReference type="AlphaFoldDB" id="A0A9W8YHE7"/>
<keyword evidence="5" id="KW-0349">Heme</keyword>
<dbReference type="InterPro" id="IPR002403">
    <property type="entry name" value="Cyt_P450_E_grp-IV"/>
</dbReference>
<keyword evidence="3 5" id="KW-0479">Metal-binding</keyword>
<sequence length="399" mass="45124">MNAVRSPYRRAPWYCHAARFEPGKDNVFTDCDNDSHDARRKKMASGVSNIEDRKYSGKENPTLEPSIDIHVKELVELVRKYAAPTSSARTSTPMDLAKKIPFFTLDVISHVGLGEPFGNLKANEDLKDYLKSSEEGLKIANTAFAMGIAWLREIPIIGPAISPSEKDASGFGRMMAEARKIIEMRKSKSIEGKSDMLASFTRNGVSGEDLFQETFAEIDGAVRSGTATTGVVSDAQARGVPYLVAVVREALRVHPPVVNIFSRITPNEGDTVTIDEREYHIPGGTLIGYAAWTMHRDNRSIYGDDSHVFRPERWLIDESIQEEKERLTRMTRTNDMIFGYGRWRCLGRNIALIEIHKCIFELLRNFDLALTNPHQPWHVFNSMGLWEIRDMWVDVTERS</sequence>
<dbReference type="PANTHER" id="PTHR24305:SF168">
    <property type="entry name" value="P450, PUTATIVE (EUROFUNG)-RELATED"/>
    <property type="match status" value="1"/>
</dbReference>
<comment type="similarity">
    <text evidence="2">Belongs to the cytochrome P450 family.</text>
</comment>
<gene>
    <name evidence="7" type="ORF">N0V83_000502</name>
</gene>
<reference evidence="7" key="1">
    <citation type="submission" date="2022-10" db="EMBL/GenBank/DDBJ databases">
        <title>Tapping the CABI collections for fungal endophytes: first genome assemblies for Collariella, Neodidymelliopsis, Ascochyta clinopodiicola, Didymella pomorum, Didymosphaeria variabile, Neocosmospora piperis and Neocucurbitaria cava.</title>
        <authorList>
            <person name="Hill R."/>
        </authorList>
    </citation>
    <scope>NUCLEOTIDE SEQUENCE</scope>
    <source>
        <strain evidence="7">IMI 356814</strain>
    </source>
</reference>
<dbReference type="GO" id="GO:0016705">
    <property type="term" value="F:oxidoreductase activity, acting on paired donors, with incorporation or reduction of molecular oxygen"/>
    <property type="evidence" value="ECO:0007669"/>
    <property type="project" value="InterPro"/>
</dbReference>
<feature type="binding site" description="axial binding residue" evidence="5">
    <location>
        <position position="345"/>
    </location>
    <ligand>
        <name>heme</name>
        <dbReference type="ChEBI" id="CHEBI:30413"/>
    </ligand>
    <ligandPart>
        <name>Fe</name>
        <dbReference type="ChEBI" id="CHEBI:18248"/>
    </ligandPart>
</feature>
<keyword evidence="8" id="KW-1185">Reference proteome</keyword>
<dbReference type="SUPFAM" id="SSF48264">
    <property type="entry name" value="Cytochrome P450"/>
    <property type="match status" value="1"/>
</dbReference>
<name>A0A9W8YHE7_9PLEO</name>
<comment type="caution">
    <text evidence="7">The sequence shown here is derived from an EMBL/GenBank/DDBJ whole genome shotgun (WGS) entry which is preliminary data.</text>
</comment>
<evidence type="ECO:0000313" key="8">
    <source>
        <dbReference type="Proteomes" id="UP001140560"/>
    </source>
</evidence>
<dbReference type="OrthoDB" id="3934656at2759"/>
<dbReference type="Gene3D" id="1.10.630.10">
    <property type="entry name" value="Cytochrome P450"/>
    <property type="match status" value="2"/>
</dbReference>
<dbReference type="GO" id="GO:0005506">
    <property type="term" value="F:iron ion binding"/>
    <property type="evidence" value="ECO:0007669"/>
    <property type="project" value="InterPro"/>
</dbReference>